<evidence type="ECO:0000313" key="2">
    <source>
        <dbReference type="EMBL" id="TYG82580.1"/>
    </source>
</evidence>
<name>A0A5D2DNE5_GOSDA</name>
<reference evidence="2 3" key="1">
    <citation type="submission" date="2019-06" db="EMBL/GenBank/DDBJ databases">
        <title>WGS assembly of Gossypium darwinii.</title>
        <authorList>
            <person name="Chen Z.J."/>
            <person name="Sreedasyam A."/>
            <person name="Ando A."/>
            <person name="Song Q."/>
            <person name="De L."/>
            <person name="Hulse-Kemp A."/>
            <person name="Ding M."/>
            <person name="Ye W."/>
            <person name="Kirkbride R."/>
            <person name="Jenkins J."/>
            <person name="Plott C."/>
            <person name="Lovell J."/>
            <person name="Lin Y.-M."/>
            <person name="Vaughn R."/>
            <person name="Liu B."/>
            <person name="Li W."/>
            <person name="Simpson S."/>
            <person name="Scheffler B."/>
            <person name="Saski C."/>
            <person name="Grover C."/>
            <person name="Hu G."/>
            <person name="Conover J."/>
            <person name="Carlson J."/>
            <person name="Shu S."/>
            <person name="Boston L."/>
            <person name="Williams M."/>
            <person name="Peterson D."/>
            <person name="Mcgee K."/>
            <person name="Jones D."/>
            <person name="Wendel J."/>
            <person name="Stelly D."/>
            <person name="Grimwood J."/>
            <person name="Schmutz J."/>
        </authorList>
    </citation>
    <scope>NUCLEOTIDE SEQUENCE [LARGE SCALE GENOMIC DNA]</scope>
    <source>
        <strain evidence="2">1808015.09</strain>
    </source>
</reference>
<dbReference type="EMBL" id="CM017701">
    <property type="protein sequence ID" value="TYG82580.1"/>
    <property type="molecule type" value="Genomic_DNA"/>
</dbReference>
<proteinExistence type="predicted"/>
<sequence length="135" mass="15306">MTKQTQMTVFIIAVMFLCRFAVIVPRSTRFFRSKDSPDLASTIAELYKEMESVFGEPPPDGLANSGNRSCMAQDAHHNSHVILVLCLKNLLFEVPLILQQLTNSLLEMEEEKAIQCAREKASIEAIEEKRKLYNS</sequence>
<keyword evidence="3" id="KW-1185">Reference proteome</keyword>
<dbReference type="AlphaFoldDB" id="A0A5D2DNE5"/>
<accession>A0A5D2DNE5</accession>
<keyword evidence="1" id="KW-1133">Transmembrane helix</keyword>
<feature type="transmembrane region" description="Helical" evidence="1">
    <location>
        <begin position="6"/>
        <end position="24"/>
    </location>
</feature>
<organism evidence="2 3">
    <name type="scientific">Gossypium darwinii</name>
    <name type="common">Darwin's cotton</name>
    <name type="synonym">Gossypium barbadense var. darwinii</name>
    <dbReference type="NCBI Taxonomy" id="34276"/>
    <lineage>
        <taxon>Eukaryota</taxon>
        <taxon>Viridiplantae</taxon>
        <taxon>Streptophyta</taxon>
        <taxon>Embryophyta</taxon>
        <taxon>Tracheophyta</taxon>
        <taxon>Spermatophyta</taxon>
        <taxon>Magnoliopsida</taxon>
        <taxon>eudicotyledons</taxon>
        <taxon>Gunneridae</taxon>
        <taxon>Pentapetalae</taxon>
        <taxon>rosids</taxon>
        <taxon>malvids</taxon>
        <taxon>Malvales</taxon>
        <taxon>Malvaceae</taxon>
        <taxon>Malvoideae</taxon>
        <taxon>Gossypium</taxon>
    </lineage>
</organism>
<keyword evidence="1" id="KW-0812">Transmembrane</keyword>
<keyword evidence="1" id="KW-0472">Membrane</keyword>
<protein>
    <submittedName>
        <fullName evidence="2">Uncharacterized protein</fullName>
    </submittedName>
</protein>
<dbReference type="Proteomes" id="UP000323506">
    <property type="component" value="Chromosome D01"/>
</dbReference>
<evidence type="ECO:0000313" key="3">
    <source>
        <dbReference type="Proteomes" id="UP000323506"/>
    </source>
</evidence>
<gene>
    <name evidence="2" type="ORF">ES288_D01G100500v1</name>
</gene>
<evidence type="ECO:0000256" key="1">
    <source>
        <dbReference type="SAM" id="Phobius"/>
    </source>
</evidence>